<evidence type="ECO:0000256" key="6">
    <source>
        <dbReference type="SAM" id="Phobius"/>
    </source>
</evidence>
<feature type="transmembrane region" description="Helical" evidence="6">
    <location>
        <begin position="777"/>
        <end position="806"/>
    </location>
</feature>
<evidence type="ECO:0000259" key="7">
    <source>
        <dbReference type="Pfam" id="PF02687"/>
    </source>
</evidence>
<proteinExistence type="predicted"/>
<feature type="transmembrane region" description="Helical" evidence="6">
    <location>
        <begin position="309"/>
        <end position="342"/>
    </location>
</feature>
<feature type="transmembrane region" description="Helical" evidence="6">
    <location>
        <begin position="496"/>
        <end position="517"/>
    </location>
</feature>
<feature type="domain" description="ABC3 transporter permease C-terminal" evidence="7">
    <location>
        <begin position="267"/>
        <end position="392"/>
    </location>
</feature>
<dbReference type="STRING" id="1266925.GCA_000619905_00780"/>
<dbReference type="OrthoDB" id="5291724at2"/>
<keyword evidence="2" id="KW-1003">Cell membrane</keyword>
<evidence type="ECO:0000256" key="3">
    <source>
        <dbReference type="ARBA" id="ARBA00022692"/>
    </source>
</evidence>
<accession>A0A1I4XDF2</accession>
<feature type="transmembrane region" description="Helical" evidence="6">
    <location>
        <begin position="362"/>
        <end position="382"/>
    </location>
</feature>
<evidence type="ECO:0000259" key="8">
    <source>
        <dbReference type="Pfam" id="PF12704"/>
    </source>
</evidence>
<sequence>MTKPLNKGMLSRWLLSGEWRTHRVQLAAAIIAIALGVALGFAIHLINTAAFNEFSAAAKSLSGQSDLQVRGPQVTFDESLYPVLAQHRDVELANPVLELDVAIPGNSQERNNATLKILGLDIFHASVMTPDLIGIPAEEKLFDILADDAIFLSPAAMEWLGVKQGDPLQLRVGTQTITLRIAGGLTRARAGQRIGVMDIGAAQWRLQRVGQLSRIELKLLPGVDRAAFKTKLEQELELRGQYLVTEPANEETRVANMSRAYRVNLNMLAMVALFTGTFLVFSTQALSVVRRRHQFALLRVLGLTRRQLLGQVLFEGTALGAIGSLTGLALGYVTAATALHYFGGDLGGGFFTGIKPDVHFDLLAASVFFILGLGITLLGSAAPAWEAATANPAPALKSGSEDIALSKLATPWPGLICLVSGIVFTQLPPIFDLPIFGYLAIAQLLTGGIILMPRFAALVFSVASSTLSSRTSPAQVAAPALTTLALARLANAPNQAAIALGGVLASFTLIVAMAIMVSSFRVSVDDWLKHVLPADLYLRTGTGGDARGLTPAETKALEAIPGLARVDFLRSSQLALDPDRPSIALIARPIDMTDPGNTLPMTGEAISPPLLPEGTMPIWVSEAMVDLYGYTPGKRVTLPIATPAPSFVIAGVWRDYGRQFGAIQMQLADYQALTGDRLVNDAALWLQNGTTSEQVIASMRRLPFGDALDFSEPGQIRSLSLNIFDRSFAVTYLLEGVAVVIGLLGVAASFSAQALARTREFGMLRHIGMTRRQILGMLAVEGGLLTALGAVLGFVLGWCISLILVFIVNPQSFHWTMQLNLPWKGLLAVALILMASASMTAVASGRHAVSGNAVRAVREDW</sequence>
<keyword evidence="4 6" id="KW-1133">Transmembrane helix</keyword>
<dbReference type="PANTHER" id="PTHR30287:SF2">
    <property type="entry name" value="BLL1001 PROTEIN"/>
    <property type="match status" value="1"/>
</dbReference>
<keyword evidence="3 6" id="KW-0812">Transmembrane</keyword>
<organism evidence="9 10">
    <name type="scientific">Nitrosospira briensis</name>
    <dbReference type="NCBI Taxonomy" id="35799"/>
    <lineage>
        <taxon>Bacteria</taxon>
        <taxon>Pseudomonadati</taxon>
        <taxon>Pseudomonadota</taxon>
        <taxon>Betaproteobacteria</taxon>
        <taxon>Nitrosomonadales</taxon>
        <taxon>Nitrosomonadaceae</taxon>
        <taxon>Nitrosospira</taxon>
    </lineage>
</organism>
<evidence type="ECO:0000313" key="9">
    <source>
        <dbReference type="EMBL" id="SFN23948.1"/>
    </source>
</evidence>
<evidence type="ECO:0000313" key="10">
    <source>
        <dbReference type="Proteomes" id="UP000183107"/>
    </source>
</evidence>
<reference evidence="10" key="1">
    <citation type="submission" date="2016-10" db="EMBL/GenBank/DDBJ databases">
        <authorList>
            <person name="Varghese N."/>
        </authorList>
    </citation>
    <scope>NUCLEOTIDE SEQUENCE [LARGE SCALE GENOMIC DNA]</scope>
    <source>
        <strain evidence="10">Nsp8</strain>
    </source>
</reference>
<dbReference type="PANTHER" id="PTHR30287">
    <property type="entry name" value="MEMBRANE COMPONENT OF PREDICTED ABC SUPERFAMILY METABOLITE UPTAKE TRANSPORTER"/>
    <property type="match status" value="1"/>
</dbReference>
<protein>
    <submittedName>
        <fullName evidence="9">Putative ABC transport system permease protein</fullName>
    </submittedName>
</protein>
<keyword evidence="10" id="KW-1185">Reference proteome</keyword>
<feature type="transmembrane region" description="Helical" evidence="6">
    <location>
        <begin position="732"/>
        <end position="756"/>
    </location>
</feature>
<dbReference type="Pfam" id="PF02687">
    <property type="entry name" value="FtsX"/>
    <property type="match status" value="2"/>
</dbReference>
<feature type="domain" description="ABC3 transporter permease C-terminal" evidence="7">
    <location>
        <begin position="737"/>
        <end position="851"/>
    </location>
</feature>
<name>A0A1I4XDF2_9PROT</name>
<gene>
    <name evidence="9" type="ORF">SAMN05216386_0064</name>
</gene>
<feature type="transmembrane region" description="Helical" evidence="6">
    <location>
        <begin position="826"/>
        <end position="845"/>
    </location>
</feature>
<keyword evidence="5 6" id="KW-0472">Membrane</keyword>
<dbReference type="InterPro" id="IPR038766">
    <property type="entry name" value="Membrane_comp_ABC_pdt"/>
</dbReference>
<dbReference type="GO" id="GO:0005886">
    <property type="term" value="C:plasma membrane"/>
    <property type="evidence" value="ECO:0007669"/>
    <property type="project" value="UniProtKB-SubCell"/>
</dbReference>
<dbReference type="InterPro" id="IPR003838">
    <property type="entry name" value="ABC3_permease_C"/>
</dbReference>
<dbReference type="EMBL" id="FOVJ01000001">
    <property type="protein sequence ID" value="SFN23948.1"/>
    <property type="molecule type" value="Genomic_DNA"/>
</dbReference>
<evidence type="ECO:0000256" key="5">
    <source>
        <dbReference type="ARBA" id="ARBA00023136"/>
    </source>
</evidence>
<dbReference type="InterPro" id="IPR025857">
    <property type="entry name" value="MacB_PCD"/>
</dbReference>
<dbReference type="Proteomes" id="UP000183107">
    <property type="component" value="Unassembled WGS sequence"/>
</dbReference>
<dbReference type="AlphaFoldDB" id="A0A1I4XDF2"/>
<dbReference type="Pfam" id="PF12704">
    <property type="entry name" value="MacB_PCD"/>
    <property type="match status" value="1"/>
</dbReference>
<comment type="subcellular location">
    <subcellularLocation>
        <location evidence="1">Cell membrane</location>
        <topology evidence="1">Multi-pass membrane protein</topology>
    </subcellularLocation>
</comment>
<feature type="transmembrane region" description="Helical" evidence="6">
    <location>
        <begin position="403"/>
        <end position="423"/>
    </location>
</feature>
<evidence type="ECO:0000256" key="1">
    <source>
        <dbReference type="ARBA" id="ARBA00004651"/>
    </source>
</evidence>
<feature type="transmembrane region" description="Helical" evidence="6">
    <location>
        <begin position="435"/>
        <end position="460"/>
    </location>
</feature>
<feature type="transmembrane region" description="Helical" evidence="6">
    <location>
        <begin position="267"/>
        <end position="289"/>
    </location>
</feature>
<evidence type="ECO:0000256" key="2">
    <source>
        <dbReference type="ARBA" id="ARBA00022475"/>
    </source>
</evidence>
<feature type="domain" description="MacB-like periplasmic core" evidence="8">
    <location>
        <begin position="497"/>
        <end position="701"/>
    </location>
</feature>
<dbReference type="RefSeq" id="WP_074793500.1">
    <property type="nucleotide sequence ID" value="NZ_FOVJ01000001.1"/>
</dbReference>
<evidence type="ECO:0000256" key="4">
    <source>
        <dbReference type="ARBA" id="ARBA00022989"/>
    </source>
</evidence>